<protein>
    <recommendedName>
        <fullName evidence="4">Probable multidrug resistance protein NorM</fullName>
    </recommendedName>
    <alternativeName>
        <fullName evidence="12">Multidrug-efflux transporter</fullName>
    </alternativeName>
</protein>
<comment type="subcellular location">
    <subcellularLocation>
        <location evidence="2">Cell membrane</location>
        <topology evidence="2">Multi-pass membrane protein</topology>
    </subcellularLocation>
</comment>
<feature type="transmembrane region" description="Helical" evidence="13">
    <location>
        <begin position="420"/>
        <end position="438"/>
    </location>
</feature>
<evidence type="ECO:0000256" key="6">
    <source>
        <dbReference type="ARBA" id="ARBA00022449"/>
    </source>
</evidence>
<feature type="transmembrane region" description="Helical" evidence="13">
    <location>
        <begin position="60"/>
        <end position="89"/>
    </location>
</feature>
<reference evidence="14 15" key="1">
    <citation type="submission" date="2018-09" db="EMBL/GenBank/DDBJ databases">
        <title>Murine metabolic-syndrome-specific gut microbial biobank.</title>
        <authorList>
            <person name="Liu C."/>
        </authorList>
    </citation>
    <scope>NUCLEOTIDE SEQUENCE [LARGE SCALE GENOMIC DNA]</scope>
    <source>
        <strain evidence="14 15">0.1xD8-82</strain>
    </source>
</reference>
<evidence type="ECO:0000313" key="15">
    <source>
        <dbReference type="Proteomes" id="UP000280696"/>
    </source>
</evidence>
<keyword evidence="6" id="KW-0050">Antiport</keyword>
<keyword evidence="9 13" id="KW-1133">Transmembrane helix</keyword>
<dbReference type="InterPro" id="IPR048279">
    <property type="entry name" value="MdtK-like"/>
</dbReference>
<evidence type="ECO:0000256" key="9">
    <source>
        <dbReference type="ARBA" id="ARBA00022989"/>
    </source>
</evidence>
<keyword evidence="8 13" id="KW-0812">Transmembrane</keyword>
<evidence type="ECO:0000256" key="13">
    <source>
        <dbReference type="SAM" id="Phobius"/>
    </source>
</evidence>
<feature type="transmembrane region" description="Helical" evidence="13">
    <location>
        <begin position="365"/>
        <end position="383"/>
    </location>
</feature>
<comment type="similarity">
    <text evidence="3">Belongs to the multi antimicrobial extrusion (MATE) (TC 2.A.66.1) family.</text>
</comment>
<evidence type="ECO:0000313" key="14">
    <source>
        <dbReference type="EMBL" id="RKI89545.1"/>
    </source>
</evidence>
<accession>A0A3A9AT71</accession>
<dbReference type="GO" id="GO:0015297">
    <property type="term" value="F:antiporter activity"/>
    <property type="evidence" value="ECO:0007669"/>
    <property type="project" value="UniProtKB-KW"/>
</dbReference>
<feature type="transmembrane region" description="Helical" evidence="13">
    <location>
        <begin position="208"/>
        <end position="229"/>
    </location>
</feature>
<evidence type="ECO:0000256" key="7">
    <source>
        <dbReference type="ARBA" id="ARBA00022475"/>
    </source>
</evidence>
<dbReference type="AlphaFoldDB" id="A0A3A9AT71"/>
<keyword evidence="11 13" id="KW-0472">Membrane</keyword>
<dbReference type="GO" id="GO:0006811">
    <property type="term" value="P:monoatomic ion transport"/>
    <property type="evidence" value="ECO:0007669"/>
    <property type="project" value="UniProtKB-KW"/>
</dbReference>
<keyword evidence="7" id="KW-1003">Cell membrane</keyword>
<proteinExistence type="inferred from homology"/>
<feature type="transmembrane region" description="Helical" evidence="13">
    <location>
        <begin position="22"/>
        <end position="40"/>
    </location>
</feature>
<sequence length="483" mass="53536">MEKDNDREMKTGKRQGAFDWKYFIRHIAIIAVPVALQNLLTTTGSMVDTMMLASLGEKTVGAVGLCAQFSSLMFAGYWGFVGGGMLFFAQYWGAKNDDGITRSFGITLSFMMTVGIVFSFLALGVPGFIMNIYTDKSEIQQIGISYLRIVGFAYILQVLSMAVSALLRSIEQVKIPLYGGIASVVANCLFNYLLIFGKFGFPRMGVRGAALGTVLAGMVNLLILLAFILKNRIPYVLEFSRHFRWNREFVRQYLQKCFPIICNEVLIGVGNMMINIVLGHQSERAIAAVAVFRTLEGLVIAFFSGFSNAATVLVGKEVGAGNHEVAFQRAKRLVYLCSALIGTACLGVIAVHNPLLHAMGLSGESYRIGTGMLLIYSLAALIRMGNWTQNDTYRAAGDAAFGSVMEITFMYVMVLPCVYLANYVFHAPFLLVFALCYVDEPVRYIIMQCHMYSGKWIKPVSDEGLKTIEEFRSRHGIKIKRKN</sequence>
<evidence type="ECO:0000256" key="12">
    <source>
        <dbReference type="ARBA" id="ARBA00031636"/>
    </source>
</evidence>
<feature type="transmembrane region" description="Helical" evidence="13">
    <location>
        <begin position="145"/>
        <end position="168"/>
    </location>
</feature>
<dbReference type="PANTHER" id="PTHR43298:SF2">
    <property type="entry name" value="FMN_FAD EXPORTER YEEO-RELATED"/>
    <property type="match status" value="1"/>
</dbReference>
<dbReference type="OrthoDB" id="9780160at2"/>
<evidence type="ECO:0000256" key="5">
    <source>
        <dbReference type="ARBA" id="ARBA00022448"/>
    </source>
</evidence>
<name>A0A3A9AT71_9FIRM</name>
<dbReference type="Proteomes" id="UP000280696">
    <property type="component" value="Unassembled WGS sequence"/>
</dbReference>
<gene>
    <name evidence="14" type="ORF">D7V94_17375</name>
</gene>
<keyword evidence="15" id="KW-1185">Reference proteome</keyword>
<keyword evidence="10" id="KW-0406">Ion transport</keyword>
<organism evidence="14 15">
    <name type="scientific">Parablautia intestinalis</name>
    <dbReference type="NCBI Taxonomy" id="2320100"/>
    <lineage>
        <taxon>Bacteria</taxon>
        <taxon>Bacillati</taxon>
        <taxon>Bacillota</taxon>
        <taxon>Clostridia</taxon>
        <taxon>Lachnospirales</taxon>
        <taxon>Lachnospiraceae</taxon>
        <taxon>Parablautia</taxon>
    </lineage>
</organism>
<dbReference type="PANTHER" id="PTHR43298">
    <property type="entry name" value="MULTIDRUG RESISTANCE PROTEIN NORM-RELATED"/>
    <property type="match status" value="1"/>
</dbReference>
<dbReference type="Pfam" id="PF01554">
    <property type="entry name" value="MatE"/>
    <property type="match status" value="2"/>
</dbReference>
<feature type="transmembrane region" description="Helical" evidence="13">
    <location>
        <begin position="175"/>
        <end position="196"/>
    </location>
</feature>
<dbReference type="EMBL" id="RAYQ01000021">
    <property type="protein sequence ID" value="RKI89545.1"/>
    <property type="molecule type" value="Genomic_DNA"/>
</dbReference>
<evidence type="ECO:0000256" key="1">
    <source>
        <dbReference type="ARBA" id="ARBA00003408"/>
    </source>
</evidence>
<evidence type="ECO:0000256" key="2">
    <source>
        <dbReference type="ARBA" id="ARBA00004651"/>
    </source>
</evidence>
<dbReference type="InterPro" id="IPR002528">
    <property type="entry name" value="MATE_fam"/>
</dbReference>
<evidence type="ECO:0000256" key="3">
    <source>
        <dbReference type="ARBA" id="ARBA00010199"/>
    </source>
</evidence>
<dbReference type="InterPro" id="IPR050222">
    <property type="entry name" value="MATE_MdtK"/>
</dbReference>
<dbReference type="PIRSF" id="PIRSF006603">
    <property type="entry name" value="DinF"/>
    <property type="match status" value="1"/>
</dbReference>
<evidence type="ECO:0000256" key="10">
    <source>
        <dbReference type="ARBA" id="ARBA00023065"/>
    </source>
</evidence>
<evidence type="ECO:0000256" key="11">
    <source>
        <dbReference type="ARBA" id="ARBA00023136"/>
    </source>
</evidence>
<evidence type="ECO:0000256" key="4">
    <source>
        <dbReference type="ARBA" id="ARBA00020268"/>
    </source>
</evidence>
<comment type="function">
    <text evidence="1">Multidrug efflux pump.</text>
</comment>
<keyword evidence="5" id="KW-0813">Transport</keyword>
<feature type="transmembrane region" description="Helical" evidence="13">
    <location>
        <begin position="333"/>
        <end position="353"/>
    </location>
</feature>
<dbReference type="GO" id="GO:0005886">
    <property type="term" value="C:plasma membrane"/>
    <property type="evidence" value="ECO:0007669"/>
    <property type="project" value="UniProtKB-SubCell"/>
</dbReference>
<dbReference type="GO" id="GO:0042910">
    <property type="term" value="F:xenobiotic transmembrane transporter activity"/>
    <property type="evidence" value="ECO:0007669"/>
    <property type="project" value="InterPro"/>
</dbReference>
<feature type="transmembrane region" description="Helical" evidence="13">
    <location>
        <begin position="110"/>
        <end position="133"/>
    </location>
</feature>
<dbReference type="NCBIfam" id="TIGR00797">
    <property type="entry name" value="matE"/>
    <property type="match status" value="1"/>
</dbReference>
<evidence type="ECO:0000256" key="8">
    <source>
        <dbReference type="ARBA" id="ARBA00022692"/>
    </source>
</evidence>
<feature type="transmembrane region" description="Helical" evidence="13">
    <location>
        <begin position="395"/>
        <end position="414"/>
    </location>
</feature>
<comment type="caution">
    <text evidence="14">The sequence shown here is derived from an EMBL/GenBank/DDBJ whole genome shotgun (WGS) entry which is preliminary data.</text>
</comment>